<accession>A0A3P8HT60</accession>
<dbReference type="EMBL" id="UZAL01050910">
    <property type="protein sequence ID" value="VDP87028.1"/>
    <property type="molecule type" value="Genomic_DNA"/>
</dbReference>
<proteinExistence type="predicted"/>
<dbReference type="AlphaFoldDB" id="A0A3P8HT60"/>
<name>A0A3P8HT60_9TREM</name>
<protein>
    <submittedName>
        <fullName evidence="2">Uncharacterized protein</fullName>
    </submittedName>
</protein>
<keyword evidence="3" id="KW-1185">Reference proteome</keyword>
<gene>
    <name evidence="2" type="ORF">SMTD_LOCUS22326</name>
</gene>
<evidence type="ECO:0000313" key="2">
    <source>
        <dbReference type="EMBL" id="VDP87028.1"/>
    </source>
</evidence>
<sequence length="81" mass="9626">MNNLKRSQQNERKKSSQQLEESRQREENAQSDNEILKGIITEKDGRIRELEQALRESVRLTAEREIYASGRDDETRHLEQQ</sequence>
<organism evidence="2 3">
    <name type="scientific">Schistosoma mattheei</name>
    <dbReference type="NCBI Taxonomy" id="31246"/>
    <lineage>
        <taxon>Eukaryota</taxon>
        <taxon>Metazoa</taxon>
        <taxon>Spiralia</taxon>
        <taxon>Lophotrochozoa</taxon>
        <taxon>Platyhelminthes</taxon>
        <taxon>Trematoda</taxon>
        <taxon>Digenea</taxon>
        <taxon>Strigeidida</taxon>
        <taxon>Schistosomatoidea</taxon>
        <taxon>Schistosomatidae</taxon>
        <taxon>Schistosoma</taxon>
    </lineage>
</organism>
<evidence type="ECO:0000313" key="3">
    <source>
        <dbReference type="Proteomes" id="UP000269396"/>
    </source>
</evidence>
<feature type="non-terminal residue" evidence="2">
    <location>
        <position position="81"/>
    </location>
</feature>
<feature type="compositionally biased region" description="Basic and acidic residues" evidence="1">
    <location>
        <begin position="8"/>
        <end position="28"/>
    </location>
</feature>
<reference evidence="2 3" key="1">
    <citation type="submission" date="2018-11" db="EMBL/GenBank/DDBJ databases">
        <authorList>
            <consortium name="Pathogen Informatics"/>
        </authorList>
    </citation>
    <scope>NUCLEOTIDE SEQUENCE [LARGE SCALE GENOMIC DNA]</scope>
    <source>
        <strain>Denwood</strain>
        <strain evidence="3">Zambia</strain>
    </source>
</reference>
<dbReference type="Proteomes" id="UP000269396">
    <property type="component" value="Unassembled WGS sequence"/>
</dbReference>
<evidence type="ECO:0000256" key="1">
    <source>
        <dbReference type="SAM" id="MobiDB-lite"/>
    </source>
</evidence>
<feature type="region of interest" description="Disordered" evidence="1">
    <location>
        <begin position="1"/>
        <end position="37"/>
    </location>
</feature>